<feature type="region of interest" description="Disordered" evidence="5">
    <location>
        <begin position="563"/>
        <end position="599"/>
    </location>
</feature>
<dbReference type="PANTHER" id="PTHR13859">
    <property type="entry name" value="ATROPHIN-RELATED"/>
    <property type="match status" value="1"/>
</dbReference>
<evidence type="ECO:0008006" key="11">
    <source>
        <dbReference type="Google" id="ProtNLM"/>
    </source>
</evidence>
<dbReference type="Gramene" id="Kaladp0030s0085.1.v1.1">
    <property type="protein sequence ID" value="Kaladp0030s0085.1.v1.1"/>
    <property type="gene ID" value="Kaladp0030s0085.v1.1"/>
</dbReference>
<reference evidence="9" key="1">
    <citation type="submission" date="2021-01" db="UniProtKB">
        <authorList>
            <consortium name="EnsemblPlants"/>
        </authorList>
    </citation>
    <scope>IDENTIFICATION</scope>
</reference>
<keyword evidence="2" id="KW-0805">Transcription regulation</keyword>
<feature type="domain" description="DUF7650" evidence="7">
    <location>
        <begin position="346"/>
        <end position="432"/>
    </location>
</feature>
<evidence type="ECO:0000256" key="3">
    <source>
        <dbReference type="ARBA" id="ARBA00023163"/>
    </source>
</evidence>
<organism evidence="9 10">
    <name type="scientific">Kalanchoe fedtschenkoi</name>
    <name type="common">Lavender scallops</name>
    <name type="synonym">South American air plant</name>
    <dbReference type="NCBI Taxonomy" id="63787"/>
    <lineage>
        <taxon>Eukaryota</taxon>
        <taxon>Viridiplantae</taxon>
        <taxon>Streptophyta</taxon>
        <taxon>Embryophyta</taxon>
        <taxon>Tracheophyta</taxon>
        <taxon>Spermatophyta</taxon>
        <taxon>Magnoliopsida</taxon>
        <taxon>eudicotyledons</taxon>
        <taxon>Gunneridae</taxon>
        <taxon>Pentapetalae</taxon>
        <taxon>Saxifragales</taxon>
        <taxon>Crassulaceae</taxon>
        <taxon>Kalanchoe</taxon>
    </lineage>
</organism>
<dbReference type="InterPro" id="IPR000949">
    <property type="entry name" value="ELM2_dom"/>
</dbReference>
<feature type="region of interest" description="Disordered" evidence="5">
    <location>
        <begin position="501"/>
        <end position="536"/>
    </location>
</feature>
<dbReference type="PANTHER" id="PTHR13859:SF11">
    <property type="entry name" value="GRUNGE, ISOFORM J"/>
    <property type="match status" value="1"/>
</dbReference>
<keyword evidence="3" id="KW-0804">Transcription</keyword>
<evidence type="ECO:0000256" key="2">
    <source>
        <dbReference type="ARBA" id="ARBA00023015"/>
    </source>
</evidence>
<dbReference type="OMA" id="PSNSWED"/>
<keyword evidence="4" id="KW-0539">Nucleus</keyword>
<dbReference type="GO" id="GO:0005634">
    <property type="term" value="C:nucleus"/>
    <property type="evidence" value="ECO:0007669"/>
    <property type="project" value="UniProtKB-SubCell"/>
</dbReference>
<evidence type="ECO:0000256" key="4">
    <source>
        <dbReference type="ARBA" id="ARBA00023242"/>
    </source>
</evidence>
<comment type="subcellular location">
    <subcellularLocation>
        <location evidence="1">Nucleus</location>
    </subcellularLocation>
</comment>
<dbReference type="InterPro" id="IPR009057">
    <property type="entry name" value="Homeodomain-like_sf"/>
</dbReference>
<accession>A0A7N0ZTD0</accession>
<feature type="compositionally biased region" description="Basic residues" evidence="5">
    <location>
        <begin position="578"/>
        <end position="587"/>
    </location>
</feature>
<dbReference type="Pfam" id="PF24662">
    <property type="entry name" value="DUF7650"/>
    <property type="match status" value="1"/>
</dbReference>
<evidence type="ECO:0000259" key="7">
    <source>
        <dbReference type="Pfam" id="PF24662"/>
    </source>
</evidence>
<evidence type="ECO:0000313" key="9">
    <source>
        <dbReference type="EnsemblPlants" id="Kaladp0030s0085.1.v1.1"/>
    </source>
</evidence>
<evidence type="ECO:0000259" key="8">
    <source>
        <dbReference type="Pfam" id="PF25826"/>
    </source>
</evidence>
<dbReference type="InterPro" id="IPR057712">
    <property type="entry name" value="DUF7952"/>
</dbReference>
<dbReference type="GO" id="GO:0003714">
    <property type="term" value="F:transcription corepressor activity"/>
    <property type="evidence" value="ECO:0007669"/>
    <property type="project" value="TreeGrafter"/>
</dbReference>
<feature type="compositionally biased region" description="Basic and acidic residues" evidence="5">
    <location>
        <begin position="566"/>
        <end position="577"/>
    </location>
</feature>
<feature type="domain" description="ELM2" evidence="6">
    <location>
        <begin position="45"/>
        <end position="93"/>
    </location>
</feature>
<feature type="region of interest" description="Disordered" evidence="5">
    <location>
        <begin position="836"/>
        <end position="901"/>
    </location>
</feature>
<dbReference type="AlphaFoldDB" id="A0A7N0ZTD0"/>
<feature type="compositionally biased region" description="Basic and acidic residues" evidence="5">
    <location>
        <begin position="435"/>
        <end position="457"/>
    </location>
</feature>
<feature type="compositionally biased region" description="Low complexity" evidence="5">
    <location>
        <begin position="505"/>
        <end position="522"/>
    </location>
</feature>
<feature type="compositionally biased region" description="Polar residues" evidence="5">
    <location>
        <begin position="743"/>
        <end position="770"/>
    </location>
</feature>
<dbReference type="SUPFAM" id="SSF46689">
    <property type="entry name" value="Homeodomain-like"/>
    <property type="match status" value="1"/>
</dbReference>
<sequence>MSGDSRSSSMEMTLSDIRDNMEHAADPTEECSLPGMSGEPKTCPRVGDQYQAIIPDMIPRNESTQPNAGEVVNYLLPVLPIPLMWAPNKARDAERLRALHGHADPFSEENQIFFISETGRKLTEQAEEAADNQAEVSDIRLTVDMMKLGVPSHEGSGRQLRKHEKNLYPLPGTPDGPWSDFEHDSFLLALYIFGKDLYLVKKFVETKKMDAVLSYYYGRFYKCSEYQRWAECLRSRSKKSIHGLRIFTGARQRELFSRLNSHTSEATSNKLLEVSKTFKEEGISFEEYVFTLKDLVGTELLIEVIAIGKGKRDLTGIAAEPVKLHRSVSVRREPQQDKGFSSLSCREITEQLTGSRLSKTKSNDLFWEAVWPRLLAGGWHSEQPKDHGVLTLKHQLVFLMPGIKKFRRKKHVKGQHYFDSVSDVLNKVASDPRILELDNEKEKDNGHEENHSDEQDLRLPNGKRNGYLKFCNSNPQKDQMDFMIVDTSKHRGSKVRWMETLPVHSADNSTSSSACSETGSDSSSEKSDGQGEETKATKFSKHGFDFDGEACADIHAQMGNGIGSLKKQEADSIDIKKRSSKKHRLGGKVKSGPSNYLSPFKRHPVDAACRKDSSEVAEKKTDRHVILCLPNPHKVNENKPSLKGLVEQLSPPNSLRVVSESSHFSLPNSLPEMNKENKYMVYENSKEIEEAPKQSLHHVVIDLNIPQVPEDVETNHDMIYNSTYLSSLAENTSLTHKHKDTCGRNTSSPRQTSQQAQQVSDANFEQQQPPKTHRKSQQVQKQQPKTQQEQKQQPTIQQEQQLPKTWEEQQPNNLGRRHSTRNRPLTTKALEAFESAFFETKKKRKPKENSSSRPPRRQRVNCGTNSTSDSGIVSDDMTATRVEEGPSGNSKNAPQWLIPHS</sequence>
<keyword evidence="10" id="KW-1185">Reference proteome</keyword>
<protein>
    <recommendedName>
        <fullName evidence="11">SANT domain-containing protein</fullName>
    </recommendedName>
</protein>
<evidence type="ECO:0000313" key="10">
    <source>
        <dbReference type="Proteomes" id="UP000594263"/>
    </source>
</evidence>
<dbReference type="InterPro" id="IPR056067">
    <property type="entry name" value="DUF7650"/>
</dbReference>
<name>A0A7N0ZTD0_KALFE</name>
<proteinExistence type="predicted"/>
<evidence type="ECO:0000256" key="5">
    <source>
        <dbReference type="SAM" id="MobiDB-lite"/>
    </source>
</evidence>
<dbReference type="Pfam" id="PF01448">
    <property type="entry name" value="ELM2"/>
    <property type="match status" value="1"/>
</dbReference>
<feature type="compositionally biased region" description="Basic and acidic residues" evidence="5">
    <location>
        <begin position="523"/>
        <end position="536"/>
    </location>
</feature>
<feature type="region of interest" description="Disordered" evidence="5">
    <location>
        <begin position="435"/>
        <end position="461"/>
    </location>
</feature>
<feature type="region of interest" description="Disordered" evidence="5">
    <location>
        <begin position="735"/>
        <end position="824"/>
    </location>
</feature>
<feature type="domain" description="DUF7952" evidence="8">
    <location>
        <begin position="178"/>
        <end position="308"/>
    </location>
</feature>
<feature type="compositionally biased region" description="Low complexity" evidence="5">
    <location>
        <begin position="777"/>
        <end position="801"/>
    </location>
</feature>
<dbReference type="EnsemblPlants" id="Kaladp0030s0085.1.v1.1">
    <property type="protein sequence ID" value="Kaladp0030s0085.1.v1.1"/>
    <property type="gene ID" value="Kaladp0030s0085.v1.1"/>
</dbReference>
<dbReference type="Proteomes" id="UP000594263">
    <property type="component" value="Unplaced"/>
</dbReference>
<feature type="compositionally biased region" description="Polar residues" evidence="5">
    <location>
        <begin position="861"/>
        <end position="871"/>
    </location>
</feature>
<evidence type="ECO:0000256" key="1">
    <source>
        <dbReference type="ARBA" id="ARBA00004123"/>
    </source>
</evidence>
<dbReference type="Pfam" id="PF25826">
    <property type="entry name" value="DUF7952"/>
    <property type="match status" value="1"/>
</dbReference>
<evidence type="ECO:0000259" key="6">
    <source>
        <dbReference type="Pfam" id="PF01448"/>
    </source>
</evidence>